<dbReference type="GO" id="GO:0008483">
    <property type="term" value="F:transaminase activity"/>
    <property type="evidence" value="ECO:0007669"/>
    <property type="project" value="UniProtKB-KW"/>
</dbReference>
<dbReference type="InterPro" id="IPR015422">
    <property type="entry name" value="PyrdxlP-dep_Trfase_small"/>
</dbReference>
<dbReference type="Proteomes" id="UP000297549">
    <property type="component" value="Unassembled WGS sequence"/>
</dbReference>
<gene>
    <name evidence="1" type="ORF">E5K00_05140</name>
</gene>
<proteinExistence type="predicted"/>
<dbReference type="InterPro" id="IPR015421">
    <property type="entry name" value="PyrdxlP-dep_Trfase_major"/>
</dbReference>
<dbReference type="SUPFAM" id="SSF53383">
    <property type="entry name" value="PLP-dependent transferases"/>
    <property type="match status" value="1"/>
</dbReference>
<evidence type="ECO:0000313" key="1">
    <source>
        <dbReference type="EMBL" id="TGE24601.1"/>
    </source>
</evidence>
<reference evidence="1 2" key="1">
    <citation type="submission" date="2019-04" db="EMBL/GenBank/DDBJ databases">
        <authorList>
            <person name="Feng G."/>
            <person name="Zhang J."/>
            <person name="Zhu H."/>
        </authorList>
    </citation>
    <scope>NUCLEOTIDE SEQUENCE [LARGE SCALE GENOMIC DNA]</scope>
    <source>
        <strain evidence="1 2">JCM 31653</strain>
    </source>
</reference>
<dbReference type="AlphaFoldDB" id="A0A4Z0Q6A8"/>
<dbReference type="RefSeq" id="WP_135462182.1">
    <property type="nucleotide sequence ID" value="NZ_SRLC01000001.1"/>
</dbReference>
<keyword evidence="1" id="KW-0032">Aminotransferase</keyword>
<sequence length="368" mass="40330">MVDFTSAHYLGYRPGPPPAGLPLSTGRPAALQEPDWHRRAAREVARRQGLEAGLLAPSTLHLFWDVLTLVPRRGVVFIDEAMYPVGQWGAARAALRGLPVVPFAANNLPRLARQLHAYRQQGRPAWLLTDGWQLAAEQPAPLSRYLQLLAPDPQSVLLLDDTQAFGVLGARASARRPLGQGGGGCLPYLGLRHPNVLTITSLAKGLGVPVAVLAGSRAWLARYEQGSPVRVHTSPVSNWHAWAAAEALRHDARHGEPARRRLAGRIGQLRRGLGAAGIRLRGGWFPVQKLVLPRASASLGLYQLLRERGFQPLLLADPARPAVPQVAFCLRADHRPEDLTRLIEQLTHLRRTTNWFAPAFHSQPLLLP</sequence>
<dbReference type="Gene3D" id="3.40.640.10">
    <property type="entry name" value="Type I PLP-dependent aspartate aminotransferase-like (Major domain)"/>
    <property type="match status" value="1"/>
</dbReference>
<dbReference type="OrthoDB" id="5496437at2"/>
<protein>
    <submittedName>
        <fullName evidence="1">Pyridoxal phosphate-dependent aminotransferase family protein</fullName>
    </submittedName>
</protein>
<dbReference type="Gene3D" id="3.90.1150.10">
    <property type="entry name" value="Aspartate Aminotransferase, domain 1"/>
    <property type="match status" value="1"/>
</dbReference>
<keyword evidence="1" id="KW-0808">Transferase</keyword>
<keyword evidence="2" id="KW-1185">Reference proteome</keyword>
<dbReference type="EMBL" id="SRLC01000001">
    <property type="protein sequence ID" value="TGE24601.1"/>
    <property type="molecule type" value="Genomic_DNA"/>
</dbReference>
<dbReference type="InterPro" id="IPR015424">
    <property type="entry name" value="PyrdxlP-dep_Trfase"/>
</dbReference>
<accession>A0A4Z0Q6A8</accession>
<organism evidence="1 2">
    <name type="scientific">Hymenobacter aquaticus</name>
    <dbReference type="NCBI Taxonomy" id="1867101"/>
    <lineage>
        <taxon>Bacteria</taxon>
        <taxon>Pseudomonadati</taxon>
        <taxon>Bacteroidota</taxon>
        <taxon>Cytophagia</taxon>
        <taxon>Cytophagales</taxon>
        <taxon>Hymenobacteraceae</taxon>
        <taxon>Hymenobacter</taxon>
    </lineage>
</organism>
<comment type="caution">
    <text evidence="1">The sequence shown here is derived from an EMBL/GenBank/DDBJ whole genome shotgun (WGS) entry which is preliminary data.</text>
</comment>
<name>A0A4Z0Q6A8_9BACT</name>
<evidence type="ECO:0000313" key="2">
    <source>
        <dbReference type="Proteomes" id="UP000297549"/>
    </source>
</evidence>